<evidence type="ECO:0000256" key="3">
    <source>
        <dbReference type="ARBA" id="ARBA00022454"/>
    </source>
</evidence>
<dbReference type="PANTHER" id="PTHR11467:SF36">
    <property type="entry name" value="HISTONE 24-RELATED"/>
    <property type="match status" value="1"/>
</dbReference>
<evidence type="ECO:0000259" key="7">
    <source>
        <dbReference type="PROSITE" id="PS51504"/>
    </source>
</evidence>
<dbReference type="GO" id="GO:0045910">
    <property type="term" value="P:negative regulation of DNA recombination"/>
    <property type="evidence" value="ECO:0007669"/>
    <property type="project" value="TreeGrafter"/>
</dbReference>
<dbReference type="STRING" id="1561998.A0A1I7TRX5"/>
<dbReference type="Pfam" id="PF00538">
    <property type="entry name" value="Linker_histone"/>
    <property type="match status" value="1"/>
</dbReference>
<feature type="compositionally biased region" description="Basic residues" evidence="6">
    <location>
        <begin position="145"/>
        <end position="158"/>
    </location>
</feature>
<evidence type="ECO:0000256" key="5">
    <source>
        <dbReference type="ARBA" id="ARBA00023242"/>
    </source>
</evidence>
<dbReference type="GO" id="GO:0031492">
    <property type="term" value="F:nucleosomal DNA binding"/>
    <property type="evidence" value="ECO:0007669"/>
    <property type="project" value="TreeGrafter"/>
</dbReference>
<dbReference type="GO" id="GO:0005634">
    <property type="term" value="C:nucleus"/>
    <property type="evidence" value="ECO:0007669"/>
    <property type="project" value="UniProtKB-SubCell"/>
</dbReference>
<name>A0A1I7TRX5_9PELO</name>
<keyword evidence="8" id="KW-1185">Reference proteome</keyword>
<reference evidence="9" key="1">
    <citation type="submission" date="2016-11" db="UniProtKB">
        <authorList>
            <consortium name="WormBaseParasite"/>
        </authorList>
    </citation>
    <scope>IDENTIFICATION</scope>
</reference>
<dbReference type="InterPro" id="IPR005818">
    <property type="entry name" value="Histone_H1/H5_H15"/>
</dbReference>
<dbReference type="WBParaSite" id="Csp11.Scaffold629.g11163.t1">
    <property type="protein sequence ID" value="Csp11.Scaffold629.g11163.t1"/>
    <property type="gene ID" value="Csp11.Scaffold629.g11163"/>
</dbReference>
<feature type="region of interest" description="Disordered" evidence="6">
    <location>
        <begin position="132"/>
        <end position="158"/>
    </location>
</feature>
<comment type="subcellular location">
    <subcellularLocation>
        <location evidence="2">Chromosome</location>
    </subcellularLocation>
    <subcellularLocation>
        <location evidence="1">Nucleus</location>
    </subcellularLocation>
</comment>
<evidence type="ECO:0000313" key="9">
    <source>
        <dbReference type="WBParaSite" id="Csp11.Scaffold629.g11163.t1"/>
    </source>
</evidence>
<sequence length="158" mass="17593">MPALSAAAKGAPVRYDRPRPGMRFHIPRNPPIIAPPSHPSYIKMVQRALRQLSEKTSTSKFAILKFVCWKYNVGPRVRKINEQVCNALKKGITDGIFVRTSGRGVEGSFRLANQTTKIVKKNRAKIVKKTRAKMVKKQAVAKTNGSKHSKNKKTSAKA</sequence>
<feature type="domain" description="H15" evidence="7">
    <location>
        <begin position="37"/>
        <end position="113"/>
    </location>
</feature>
<dbReference type="GO" id="GO:0000786">
    <property type="term" value="C:nucleosome"/>
    <property type="evidence" value="ECO:0007669"/>
    <property type="project" value="InterPro"/>
</dbReference>
<dbReference type="PANTHER" id="PTHR11467">
    <property type="entry name" value="HISTONE H1"/>
    <property type="match status" value="1"/>
</dbReference>
<keyword evidence="3" id="KW-0158">Chromosome</keyword>
<dbReference type="InterPro" id="IPR036390">
    <property type="entry name" value="WH_DNA-bd_sf"/>
</dbReference>
<proteinExistence type="predicted"/>
<evidence type="ECO:0000256" key="1">
    <source>
        <dbReference type="ARBA" id="ARBA00004123"/>
    </source>
</evidence>
<evidence type="ECO:0000256" key="6">
    <source>
        <dbReference type="SAM" id="MobiDB-lite"/>
    </source>
</evidence>
<dbReference type="GO" id="GO:0030261">
    <property type="term" value="P:chromosome condensation"/>
    <property type="evidence" value="ECO:0007669"/>
    <property type="project" value="TreeGrafter"/>
</dbReference>
<dbReference type="SUPFAM" id="SSF46785">
    <property type="entry name" value="Winged helix' DNA-binding domain"/>
    <property type="match status" value="1"/>
</dbReference>
<organism evidence="8 9">
    <name type="scientific">Caenorhabditis tropicalis</name>
    <dbReference type="NCBI Taxonomy" id="1561998"/>
    <lineage>
        <taxon>Eukaryota</taxon>
        <taxon>Metazoa</taxon>
        <taxon>Ecdysozoa</taxon>
        <taxon>Nematoda</taxon>
        <taxon>Chromadorea</taxon>
        <taxon>Rhabditida</taxon>
        <taxon>Rhabditina</taxon>
        <taxon>Rhabditomorpha</taxon>
        <taxon>Rhabditoidea</taxon>
        <taxon>Rhabditidae</taxon>
        <taxon>Peloderinae</taxon>
        <taxon>Caenorhabditis</taxon>
    </lineage>
</organism>
<dbReference type="eggNOG" id="KOG4012">
    <property type="taxonomic scope" value="Eukaryota"/>
</dbReference>
<evidence type="ECO:0000256" key="2">
    <source>
        <dbReference type="ARBA" id="ARBA00004286"/>
    </source>
</evidence>
<dbReference type="Gene3D" id="1.10.10.10">
    <property type="entry name" value="Winged helix-like DNA-binding domain superfamily/Winged helix DNA-binding domain"/>
    <property type="match status" value="1"/>
</dbReference>
<dbReference type="PROSITE" id="PS51504">
    <property type="entry name" value="H15"/>
    <property type="match status" value="1"/>
</dbReference>
<evidence type="ECO:0000256" key="4">
    <source>
        <dbReference type="ARBA" id="ARBA00023125"/>
    </source>
</evidence>
<keyword evidence="4" id="KW-0238">DNA-binding</keyword>
<dbReference type="GO" id="GO:0006334">
    <property type="term" value="P:nucleosome assembly"/>
    <property type="evidence" value="ECO:0007669"/>
    <property type="project" value="InterPro"/>
</dbReference>
<accession>A0A1I7TRX5</accession>
<dbReference type="SMART" id="SM00526">
    <property type="entry name" value="H15"/>
    <property type="match status" value="1"/>
</dbReference>
<evidence type="ECO:0000313" key="8">
    <source>
        <dbReference type="Proteomes" id="UP000095282"/>
    </source>
</evidence>
<protein>
    <submittedName>
        <fullName evidence="9">H15 domain-containing protein</fullName>
    </submittedName>
</protein>
<dbReference type="CDD" id="cd00073">
    <property type="entry name" value="H15"/>
    <property type="match status" value="1"/>
</dbReference>
<dbReference type="InterPro" id="IPR036388">
    <property type="entry name" value="WH-like_DNA-bd_sf"/>
</dbReference>
<dbReference type="GO" id="GO:0003690">
    <property type="term" value="F:double-stranded DNA binding"/>
    <property type="evidence" value="ECO:0007669"/>
    <property type="project" value="TreeGrafter"/>
</dbReference>
<keyword evidence="5" id="KW-0539">Nucleus</keyword>
<dbReference type="AlphaFoldDB" id="A0A1I7TRX5"/>
<dbReference type="Proteomes" id="UP000095282">
    <property type="component" value="Unplaced"/>
</dbReference>